<dbReference type="InterPro" id="IPR005659">
    <property type="entry name" value="Chemorcpt_Glu_NH3ase_CheD"/>
</dbReference>
<dbReference type="InterPro" id="IPR011324">
    <property type="entry name" value="Cytotoxic_necrot_fac-like_cat"/>
</dbReference>
<dbReference type="InterPro" id="IPR038592">
    <property type="entry name" value="CheD-like_sf"/>
</dbReference>
<evidence type="ECO:0000256" key="1">
    <source>
        <dbReference type="ARBA" id="ARBA00022500"/>
    </source>
</evidence>
<name>A0ABS8VPP6_9PROT</name>
<dbReference type="CDD" id="cd16352">
    <property type="entry name" value="CheD"/>
    <property type="match status" value="1"/>
</dbReference>
<comment type="function">
    <text evidence="3">Probably deamidates glutamine residues to glutamate on methyl-accepting chemotaxis receptors (MCPs), playing an important role in chemotaxis.</text>
</comment>
<dbReference type="Proteomes" id="UP001521074">
    <property type="component" value="Unassembled WGS sequence"/>
</dbReference>
<accession>A0ABS8VPP6</accession>
<organism evidence="4 5">
    <name type="scientific">Acetobacter sicerae</name>
    <dbReference type="NCBI Taxonomy" id="85325"/>
    <lineage>
        <taxon>Bacteria</taxon>
        <taxon>Pseudomonadati</taxon>
        <taxon>Pseudomonadota</taxon>
        <taxon>Alphaproteobacteria</taxon>
        <taxon>Acetobacterales</taxon>
        <taxon>Acetobacteraceae</taxon>
        <taxon>Acetobacter</taxon>
    </lineage>
</organism>
<dbReference type="PANTHER" id="PTHR35147">
    <property type="entry name" value="CHEMORECEPTOR GLUTAMINE DEAMIDASE CHED-RELATED"/>
    <property type="match status" value="1"/>
</dbReference>
<dbReference type="Gene3D" id="3.30.1330.200">
    <property type="match status" value="1"/>
</dbReference>
<reference evidence="4 5" key="1">
    <citation type="submission" date="2021-12" db="EMBL/GenBank/DDBJ databases">
        <title>Genome sequence of Acetobacter sicerae DmPark20a_162.</title>
        <authorList>
            <person name="Chaston J.M."/>
        </authorList>
    </citation>
    <scope>NUCLEOTIDE SEQUENCE [LARGE SCALE GENOMIC DNA]</scope>
    <source>
        <strain evidence="4 5">DmPark20a_162</strain>
    </source>
</reference>
<gene>
    <name evidence="3" type="primary">cheD</name>
    <name evidence="4" type="ORF">LWC05_01410</name>
</gene>
<comment type="caution">
    <text evidence="4">The sequence shown here is derived from an EMBL/GenBank/DDBJ whole genome shotgun (WGS) entry which is preliminary data.</text>
</comment>
<dbReference type="PANTHER" id="PTHR35147:SF3">
    <property type="entry name" value="CHEMORECEPTOR GLUTAMINE DEAMIDASE CHED 1-RELATED"/>
    <property type="match status" value="1"/>
</dbReference>
<keyword evidence="1 3" id="KW-0145">Chemotaxis</keyword>
<evidence type="ECO:0000256" key="2">
    <source>
        <dbReference type="ARBA" id="ARBA00022801"/>
    </source>
</evidence>
<evidence type="ECO:0000313" key="4">
    <source>
        <dbReference type="EMBL" id="MCE0742555.1"/>
    </source>
</evidence>
<evidence type="ECO:0000256" key="3">
    <source>
        <dbReference type="HAMAP-Rule" id="MF_01440"/>
    </source>
</evidence>
<dbReference type="Pfam" id="PF03975">
    <property type="entry name" value="CheD"/>
    <property type="match status" value="1"/>
</dbReference>
<evidence type="ECO:0000313" key="5">
    <source>
        <dbReference type="Proteomes" id="UP001521074"/>
    </source>
</evidence>
<sequence>MTIEIFSMLDADTILVTQGEMFISCDPNVIMTTLVGSCISACMFDSVARIGGMNHFLLPDGSEISATSRLSYGFYAMECLINGLVKQGAMKSRLCCKLFGGANIRANLGDIGTRNATFATDFLNSEGISCVCSSLGGDRGRRIRFWPATGRAQQLMIRDDNIANREMETARKDLLRRRDSAAQEVEFF</sequence>
<dbReference type="HAMAP" id="MF_01440">
    <property type="entry name" value="CheD"/>
    <property type="match status" value="1"/>
</dbReference>
<comment type="similarity">
    <text evidence="3">Belongs to the CheD family.</text>
</comment>
<keyword evidence="2 3" id="KW-0378">Hydrolase</keyword>
<dbReference type="SUPFAM" id="SSF64438">
    <property type="entry name" value="CNF1/YfiH-like putative cysteine hydrolases"/>
    <property type="match status" value="1"/>
</dbReference>
<dbReference type="EMBL" id="JAJSOJ010000004">
    <property type="protein sequence ID" value="MCE0742555.1"/>
    <property type="molecule type" value="Genomic_DNA"/>
</dbReference>
<proteinExistence type="inferred from homology"/>
<keyword evidence="5" id="KW-1185">Reference proteome</keyword>
<dbReference type="RefSeq" id="WP_232876139.1">
    <property type="nucleotide sequence ID" value="NZ_JAJSOJ010000004.1"/>
</dbReference>
<protein>
    <recommendedName>
        <fullName evidence="3">Probable chemoreceptor glutamine deamidase CheD</fullName>
        <ecNumber evidence="3">3.5.1.44</ecNumber>
    </recommendedName>
</protein>
<comment type="catalytic activity">
    <reaction evidence="3">
        <text>L-glutaminyl-[protein] + H2O = L-glutamyl-[protein] + NH4(+)</text>
        <dbReference type="Rhea" id="RHEA:16441"/>
        <dbReference type="Rhea" id="RHEA-COMP:10207"/>
        <dbReference type="Rhea" id="RHEA-COMP:10208"/>
        <dbReference type="ChEBI" id="CHEBI:15377"/>
        <dbReference type="ChEBI" id="CHEBI:28938"/>
        <dbReference type="ChEBI" id="CHEBI:29973"/>
        <dbReference type="ChEBI" id="CHEBI:30011"/>
        <dbReference type="EC" id="3.5.1.44"/>
    </reaction>
</comment>
<dbReference type="EC" id="3.5.1.44" evidence="3"/>